<dbReference type="AlphaFoldDB" id="A0A382HG49"/>
<sequence length="58" mass="6545">MVNKHRTGLYTTAHIFFSAYCHNAFKHIFQIASNSYLVNGVLDDAIFNPVSRCAARVI</sequence>
<proteinExistence type="predicted"/>
<evidence type="ECO:0000313" key="1">
    <source>
        <dbReference type="EMBL" id="SVB86294.1"/>
    </source>
</evidence>
<feature type="non-terminal residue" evidence="1">
    <location>
        <position position="58"/>
    </location>
</feature>
<accession>A0A382HG49</accession>
<reference evidence="1" key="1">
    <citation type="submission" date="2018-05" db="EMBL/GenBank/DDBJ databases">
        <authorList>
            <person name="Lanie J.A."/>
            <person name="Ng W.-L."/>
            <person name="Kazmierczak K.M."/>
            <person name="Andrzejewski T.M."/>
            <person name="Davidsen T.M."/>
            <person name="Wayne K.J."/>
            <person name="Tettelin H."/>
            <person name="Glass J.I."/>
            <person name="Rusch D."/>
            <person name="Podicherti R."/>
            <person name="Tsui H.-C.T."/>
            <person name="Winkler M.E."/>
        </authorList>
    </citation>
    <scope>NUCLEOTIDE SEQUENCE</scope>
</reference>
<gene>
    <name evidence="1" type="ORF">METZ01_LOCUS239148</name>
</gene>
<organism evidence="1">
    <name type="scientific">marine metagenome</name>
    <dbReference type="NCBI Taxonomy" id="408172"/>
    <lineage>
        <taxon>unclassified sequences</taxon>
        <taxon>metagenomes</taxon>
        <taxon>ecological metagenomes</taxon>
    </lineage>
</organism>
<name>A0A382HG49_9ZZZZ</name>
<dbReference type="EMBL" id="UINC01061091">
    <property type="protein sequence ID" value="SVB86294.1"/>
    <property type="molecule type" value="Genomic_DNA"/>
</dbReference>
<protein>
    <submittedName>
        <fullName evidence="1">Uncharacterized protein</fullName>
    </submittedName>
</protein>